<comment type="subcellular location">
    <subcellularLocation>
        <location evidence="5">Endomembrane system</location>
        <topology evidence="5">Single-pass membrane protein</topology>
    </subcellularLocation>
</comment>
<dbReference type="PANTHER" id="PTHR44653">
    <property type="entry name" value="DNAJ HOMOLOG SUBFAMILY C MEMBER 1"/>
    <property type="match status" value="1"/>
</dbReference>
<dbReference type="Proteomes" id="UP000324629">
    <property type="component" value="Unassembled WGS sequence"/>
</dbReference>
<accession>A0A5J4N8G1</accession>
<feature type="chain" id="PRO_5023934314" evidence="8">
    <location>
        <begin position="22"/>
        <end position="195"/>
    </location>
</feature>
<sequence length="195" mass="23140">MSVPSAIFFLFFTSAVRHISAWDSKELQMFDLIDEMKVNFYDYLGVDKEEQLSTAYKRHKARDRKRQEIDAQISEELQKIPRPKWHDILPFALCKAVYFLIMFMPVFFGFVKEQVSNQIKEKYENVIGLGEEKAEKERLKLKKQERKKRILEQKQNVPSPYNAQILDTFLSLQDLPKEQLNETEEAEHETTKDSE</sequence>
<dbReference type="EMBL" id="QNGE01005750">
    <property type="protein sequence ID" value="KAA3671824.1"/>
    <property type="molecule type" value="Genomic_DNA"/>
</dbReference>
<evidence type="ECO:0000313" key="9">
    <source>
        <dbReference type="EMBL" id="KAA3671824.1"/>
    </source>
</evidence>
<dbReference type="PANTHER" id="PTHR44653:SF2">
    <property type="entry name" value="DNAJ HOMOLOG SUBFAMILY C MEMBER 1"/>
    <property type="match status" value="1"/>
</dbReference>
<gene>
    <name evidence="9" type="ORF">DEA37_0011232</name>
</gene>
<evidence type="ECO:0000256" key="5">
    <source>
        <dbReference type="ARBA" id="ARBA00037847"/>
    </source>
</evidence>
<feature type="non-terminal residue" evidence="9">
    <location>
        <position position="195"/>
    </location>
</feature>
<evidence type="ECO:0000256" key="1">
    <source>
        <dbReference type="ARBA" id="ARBA00022692"/>
    </source>
</evidence>
<evidence type="ECO:0000256" key="7">
    <source>
        <dbReference type="SAM" id="Phobius"/>
    </source>
</evidence>
<evidence type="ECO:0000256" key="2">
    <source>
        <dbReference type="ARBA" id="ARBA00022729"/>
    </source>
</evidence>
<keyword evidence="1 7" id="KW-0812">Transmembrane</keyword>
<comment type="caution">
    <text evidence="9">The sequence shown here is derived from an EMBL/GenBank/DDBJ whole genome shotgun (WGS) entry which is preliminary data.</text>
</comment>
<evidence type="ECO:0000256" key="4">
    <source>
        <dbReference type="ARBA" id="ARBA00023136"/>
    </source>
</evidence>
<evidence type="ECO:0000313" key="10">
    <source>
        <dbReference type="Proteomes" id="UP000324629"/>
    </source>
</evidence>
<feature type="coiled-coil region" evidence="6">
    <location>
        <begin position="129"/>
        <end position="156"/>
    </location>
</feature>
<feature type="signal peptide" evidence="8">
    <location>
        <begin position="1"/>
        <end position="21"/>
    </location>
</feature>
<dbReference type="InterPro" id="IPR052606">
    <property type="entry name" value="DnaJ_domain_protein"/>
</dbReference>
<keyword evidence="2 8" id="KW-0732">Signal</keyword>
<keyword evidence="4 7" id="KW-0472">Membrane</keyword>
<keyword evidence="3 7" id="KW-1133">Transmembrane helix</keyword>
<proteinExistence type="predicted"/>
<protein>
    <submittedName>
        <fullName evidence="9">Uncharacterized protein</fullName>
    </submittedName>
</protein>
<organism evidence="9 10">
    <name type="scientific">Paragonimus westermani</name>
    <dbReference type="NCBI Taxonomy" id="34504"/>
    <lineage>
        <taxon>Eukaryota</taxon>
        <taxon>Metazoa</taxon>
        <taxon>Spiralia</taxon>
        <taxon>Lophotrochozoa</taxon>
        <taxon>Platyhelminthes</taxon>
        <taxon>Trematoda</taxon>
        <taxon>Digenea</taxon>
        <taxon>Plagiorchiida</taxon>
        <taxon>Troglotremata</taxon>
        <taxon>Troglotrematidae</taxon>
        <taxon>Paragonimus</taxon>
    </lineage>
</organism>
<dbReference type="AlphaFoldDB" id="A0A5J4N8G1"/>
<evidence type="ECO:0000256" key="8">
    <source>
        <dbReference type="SAM" id="SignalP"/>
    </source>
</evidence>
<name>A0A5J4N8G1_9TREM</name>
<evidence type="ECO:0000256" key="3">
    <source>
        <dbReference type="ARBA" id="ARBA00022989"/>
    </source>
</evidence>
<evidence type="ECO:0000256" key="6">
    <source>
        <dbReference type="SAM" id="Coils"/>
    </source>
</evidence>
<keyword evidence="10" id="KW-1185">Reference proteome</keyword>
<reference evidence="9 10" key="1">
    <citation type="journal article" date="2019" name="Gigascience">
        <title>Whole-genome sequence of the oriental lung fluke Paragonimus westermani.</title>
        <authorList>
            <person name="Oey H."/>
            <person name="Zakrzewski M."/>
            <person name="Narain K."/>
            <person name="Devi K.R."/>
            <person name="Agatsuma T."/>
            <person name="Nawaratna S."/>
            <person name="Gobert G.N."/>
            <person name="Jones M.K."/>
            <person name="Ragan M.A."/>
            <person name="McManus D.P."/>
            <person name="Krause L."/>
        </authorList>
    </citation>
    <scope>NUCLEOTIDE SEQUENCE [LARGE SCALE GENOMIC DNA]</scope>
    <source>
        <strain evidence="9 10">IND2009</strain>
    </source>
</reference>
<feature type="transmembrane region" description="Helical" evidence="7">
    <location>
        <begin position="88"/>
        <end position="111"/>
    </location>
</feature>
<keyword evidence="6" id="KW-0175">Coiled coil</keyword>
<dbReference type="GO" id="GO:0012505">
    <property type="term" value="C:endomembrane system"/>
    <property type="evidence" value="ECO:0007669"/>
    <property type="project" value="UniProtKB-SubCell"/>
</dbReference>